<evidence type="ECO:0000259" key="2">
    <source>
        <dbReference type="Pfam" id="PF08327"/>
    </source>
</evidence>
<dbReference type="EMBL" id="LN483070">
    <property type="protein sequence ID" value="CEA07159.1"/>
    <property type="molecule type" value="Genomic_DNA"/>
</dbReference>
<evidence type="ECO:0000256" key="1">
    <source>
        <dbReference type="ARBA" id="ARBA00006817"/>
    </source>
</evidence>
<dbReference type="InterPro" id="IPR023393">
    <property type="entry name" value="START-like_dom_sf"/>
</dbReference>
<sequence length="155" mass="17240">MSGEQTNVVVTRVIDASAEDIFRLLSNPERHHELDGSGMVVSDEKTDRISAVGDVFTMNMHNDKMGDYKTENHVTGFDPKKLIAWQTAPAGTEPKGWQWIWELQDLGPDSTEVTLTYDWSNVTDKETLKKVAFPMVSKDQLEESLNKLAAAVSGA</sequence>
<dbReference type="AlphaFoldDB" id="A0A078MLM0"/>
<accession>A0A078MLM0</accession>
<proteinExistence type="inferred from homology"/>
<dbReference type="Pfam" id="PF08327">
    <property type="entry name" value="AHSA1"/>
    <property type="match status" value="1"/>
</dbReference>
<organism evidence="3">
    <name type="scientific">Arthrobacter saudimassiliensis</name>
    <dbReference type="NCBI Taxonomy" id="1461584"/>
    <lineage>
        <taxon>Bacteria</taxon>
        <taxon>Bacillati</taxon>
        <taxon>Actinomycetota</taxon>
        <taxon>Actinomycetes</taxon>
        <taxon>Micrococcales</taxon>
        <taxon>Micrococcaceae</taxon>
        <taxon>Arthrobacter</taxon>
    </lineage>
</organism>
<name>A0A078MLM0_9MICC</name>
<feature type="domain" description="Activator of Hsp90 ATPase homologue 1/2-like C-terminal" evidence="2">
    <location>
        <begin position="15"/>
        <end position="152"/>
    </location>
</feature>
<protein>
    <submittedName>
        <fullName evidence="3">Polyketide cyclase / dehydrase and lipid transport</fullName>
    </submittedName>
</protein>
<comment type="similarity">
    <text evidence="1">Belongs to the AHA1 family.</text>
</comment>
<dbReference type="PATRIC" id="fig|1461584.3.peg.463"/>
<gene>
    <name evidence="3" type="ORF">BN1051_00472</name>
</gene>
<evidence type="ECO:0000313" key="3">
    <source>
        <dbReference type="EMBL" id="CEA07159.1"/>
    </source>
</evidence>
<dbReference type="CDD" id="cd07825">
    <property type="entry name" value="SRPBCC_7"/>
    <property type="match status" value="1"/>
</dbReference>
<reference evidence="3" key="1">
    <citation type="submission" date="2014-07" db="EMBL/GenBank/DDBJ databases">
        <authorList>
            <person name="Urmite Genomes Urmite Genomes"/>
        </authorList>
    </citation>
    <scope>NUCLEOTIDE SEQUENCE</scope>
    <source>
        <strain evidence="3">11W110_air</strain>
    </source>
</reference>
<dbReference type="SUPFAM" id="SSF55961">
    <property type="entry name" value="Bet v1-like"/>
    <property type="match status" value="1"/>
</dbReference>
<dbReference type="Gene3D" id="3.30.530.20">
    <property type="match status" value="1"/>
</dbReference>
<dbReference type="InterPro" id="IPR013538">
    <property type="entry name" value="ASHA1/2-like_C"/>
</dbReference>